<reference evidence="2 4" key="2">
    <citation type="submission" date="2018-12" db="EMBL/GenBank/DDBJ databases">
        <authorList>
            <consortium name="Pathogen Informatics"/>
        </authorList>
    </citation>
    <scope>NUCLEOTIDE SEQUENCE [LARGE SCALE GENOMIC DNA]</scope>
    <source>
        <strain evidence="2 4">NCTC11976</strain>
    </source>
</reference>
<dbReference type="Proteomes" id="UP000054921">
    <property type="component" value="Unassembled WGS sequence"/>
</dbReference>
<protein>
    <submittedName>
        <fullName evidence="1 2">Ras family</fullName>
    </submittedName>
</protein>
<evidence type="ECO:0000313" key="3">
    <source>
        <dbReference type="Proteomes" id="UP000054921"/>
    </source>
</evidence>
<reference evidence="1 3" key="1">
    <citation type="submission" date="2015-11" db="EMBL/GenBank/DDBJ databases">
        <title>Genomic analysis of 38 Legionella species identifies large and diverse effector repertoires.</title>
        <authorList>
            <person name="Burstein D."/>
            <person name="Amaro F."/>
            <person name="Zusman T."/>
            <person name="Lifshitz Z."/>
            <person name="Cohen O."/>
            <person name="Gilbert J.A."/>
            <person name="Pupko T."/>
            <person name="Shuman H.A."/>
            <person name="Segal G."/>
        </authorList>
    </citation>
    <scope>NUCLEOTIDE SEQUENCE [LARGE SCALE GENOMIC DNA]</scope>
    <source>
        <strain evidence="1 3">ORW</strain>
    </source>
</reference>
<keyword evidence="4" id="KW-1185">Reference proteome</keyword>
<dbReference type="EMBL" id="LNXW01000008">
    <property type="protein sequence ID" value="KTC82609.1"/>
    <property type="molecule type" value="Genomic_DNA"/>
</dbReference>
<organism evidence="1 3">
    <name type="scientific">Legionella cherrii</name>
    <dbReference type="NCBI Taxonomy" id="28084"/>
    <lineage>
        <taxon>Bacteria</taxon>
        <taxon>Pseudomonadati</taxon>
        <taxon>Pseudomonadota</taxon>
        <taxon>Gammaproteobacteria</taxon>
        <taxon>Legionellales</taxon>
        <taxon>Legionellaceae</taxon>
        <taxon>Legionella</taxon>
    </lineage>
</organism>
<evidence type="ECO:0000313" key="1">
    <source>
        <dbReference type="EMBL" id="KTC82609.1"/>
    </source>
</evidence>
<name>A0A0W0SHE1_9GAMM</name>
<dbReference type="InterPro" id="IPR027417">
    <property type="entry name" value="P-loop_NTPase"/>
</dbReference>
<accession>A0A0W0SHE1</accession>
<gene>
    <name evidence="1" type="ORF">Lche_0289</name>
    <name evidence="2" type="ORF">NCTC11976_01271</name>
</gene>
<evidence type="ECO:0000313" key="2">
    <source>
        <dbReference type="EMBL" id="VEB35271.1"/>
    </source>
</evidence>
<dbReference type="Gene3D" id="3.40.50.300">
    <property type="entry name" value="P-loop containing nucleotide triphosphate hydrolases"/>
    <property type="match status" value="1"/>
</dbReference>
<dbReference type="RefSeq" id="WP_028381239.1">
    <property type="nucleotide sequence ID" value="NZ_CAAAIT010000004.1"/>
</dbReference>
<evidence type="ECO:0000313" key="4">
    <source>
        <dbReference type="Proteomes" id="UP000277577"/>
    </source>
</evidence>
<dbReference type="SUPFAM" id="SSF52540">
    <property type="entry name" value="P-loop containing nucleoside triphosphate hydrolases"/>
    <property type="match status" value="1"/>
</dbReference>
<dbReference type="EMBL" id="LR134173">
    <property type="protein sequence ID" value="VEB35271.1"/>
    <property type="molecule type" value="Genomic_DNA"/>
</dbReference>
<dbReference type="AlphaFoldDB" id="A0A0W0SHE1"/>
<sequence length="443" mass="51248">MQKKEELAPIRNFNIFIQGNSDVELSALIARLNQISEDSALNLKKFRFNFVGKPKEIYTNKYRNKQLCMIVCDLDNYNSIEDLKHWMQELERYLNNKVVRIIVAKEGKTPQASANWNLVQNYCKENDIFFAKVNTENDVGMSALFEQTVLLLTNTKYRDMLTTQGICLTELEEGKGFGLVMKLTLLANAKVRLNNKEWDNKERGFFSQTTPPDIVKLRKTLDVSLDTLTPDKILQLYKKYSDQLNEAFKKSKSRDPLVVELYRQLHLVQYLPERKLHQAASTLLQQSPLPPEIIEQIIVSAGGSLNVSERDAMDTFADAQTYELSMGNMKNFCIIMKRILKDMNNQKDNPSIIALRSIEQTFIDERSGVKRQTHNVHQLNSMKNELIQQHKKEIINHYGEGARPIIEKLLKTSLVDHEQFNTLLEDFNETCPPEIPAIYKRNL</sequence>
<dbReference type="Proteomes" id="UP000277577">
    <property type="component" value="Chromosome"/>
</dbReference>
<proteinExistence type="predicted"/>
<dbReference type="InterPro" id="IPR001806">
    <property type="entry name" value="Small_GTPase"/>
</dbReference>
<dbReference type="PROSITE" id="PS51419">
    <property type="entry name" value="RAB"/>
    <property type="match status" value="1"/>
</dbReference>
<dbReference type="GO" id="GO:0003924">
    <property type="term" value="F:GTPase activity"/>
    <property type="evidence" value="ECO:0007669"/>
    <property type="project" value="InterPro"/>
</dbReference>
<dbReference type="PATRIC" id="fig|28084.5.peg.311"/>
<dbReference type="Pfam" id="PF00071">
    <property type="entry name" value="Ras"/>
    <property type="match status" value="1"/>
</dbReference>
<dbReference type="GO" id="GO:0005525">
    <property type="term" value="F:GTP binding"/>
    <property type="evidence" value="ECO:0007669"/>
    <property type="project" value="InterPro"/>
</dbReference>